<evidence type="ECO:0000313" key="3">
    <source>
        <dbReference type="Proteomes" id="UP000622552"/>
    </source>
</evidence>
<gene>
    <name evidence="2" type="ORF">IW245_001561</name>
</gene>
<feature type="region of interest" description="Disordered" evidence="1">
    <location>
        <begin position="20"/>
        <end position="54"/>
    </location>
</feature>
<evidence type="ECO:0000313" key="2">
    <source>
        <dbReference type="EMBL" id="MBG6135367.1"/>
    </source>
</evidence>
<feature type="compositionally biased region" description="Basic and acidic residues" evidence="1">
    <location>
        <begin position="22"/>
        <end position="35"/>
    </location>
</feature>
<sequence length="199" mass="21037">MGGLQKTSVRSDIVAQAATGDVARDVPQKASRGMDRSAPQAAAPAQQAAPQGPLLHVTPVGGLSQAQMDNAAIIVAVGGKMYLPAEAKIAAVMCSLQETRLLNLASGVLPDSLALPNQGVGWDHDSVGLFQQRPNWGTVPELLNPEYAATAFYKVLVTIPNWWAMPLTYAIQSVQVSAFPEAYAKHEALARQIVTALRA</sequence>
<name>A0A8J7GF29_9ACTN</name>
<evidence type="ECO:0000256" key="1">
    <source>
        <dbReference type="SAM" id="MobiDB-lite"/>
    </source>
</evidence>
<comment type="caution">
    <text evidence="2">The sequence shown here is derived from an EMBL/GenBank/DDBJ whole genome shotgun (WGS) entry which is preliminary data.</text>
</comment>
<dbReference type="RefSeq" id="WP_197002481.1">
    <property type="nucleotide sequence ID" value="NZ_BONS01000003.1"/>
</dbReference>
<dbReference type="Proteomes" id="UP000622552">
    <property type="component" value="Unassembled WGS sequence"/>
</dbReference>
<organism evidence="2 3">
    <name type="scientific">Longispora fulva</name>
    <dbReference type="NCBI Taxonomy" id="619741"/>
    <lineage>
        <taxon>Bacteria</taxon>
        <taxon>Bacillati</taxon>
        <taxon>Actinomycetota</taxon>
        <taxon>Actinomycetes</taxon>
        <taxon>Micromonosporales</taxon>
        <taxon>Micromonosporaceae</taxon>
        <taxon>Longispora</taxon>
    </lineage>
</organism>
<reference evidence="2" key="1">
    <citation type="submission" date="2020-11" db="EMBL/GenBank/DDBJ databases">
        <title>Sequencing the genomes of 1000 actinobacteria strains.</title>
        <authorList>
            <person name="Klenk H.-P."/>
        </authorList>
    </citation>
    <scope>NUCLEOTIDE SEQUENCE</scope>
    <source>
        <strain evidence="2">DSM 45356</strain>
    </source>
</reference>
<accession>A0A8J7GF29</accession>
<keyword evidence="3" id="KW-1185">Reference proteome</keyword>
<dbReference type="AlphaFoldDB" id="A0A8J7GF29"/>
<feature type="compositionally biased region" description="Low complexity" evidence="1">
    <location>
        <begin position="38"/>
        <end position="51"/>
    </location>
</feature>
<dbReference type="EMBL" id="JADOUF010000001">
    <property type="protein sequence ID" value="MBG6135367.1"/>
    <property type="molecule type" value="Genomic_DNA"/>
</dbReference>
<proteinExistence type="predicted"/>
<protein>
    <submittedName>
        <fullName evidence="2">Uncharacterized protein</fullName>
    </submittedName>
</protein>